<sequence>MAENWEKAQQECTALGHELMYHDFDTDTFGTCKKGGEPGHFVQGRFVEHRCICMPATMDPQVAAEKEKAFLTENKDWASQSEKTGQ</sequence>
<proteinExistence type="predicted"/>
<dbReference type="eggNOG" id="arCOG09438">
    <property type="taxonomic scope" value="Archaea"/>
</dbReference>
<organism evidence="1 2">
    <name type="scientific">Methanosphaerula palustris (strain ATCC BAA-1556 / DSM 19958 / E1-9c)</name>
    <dbReference type="NCBI Taxonomy" id="521011"/>
    <lineage>
        <taxon>Archaea</taxon>
        <taxon>Methanobacteriati</taxon>
        <taxon>Methanobacteriota</taxon>
        <taxon>Stenosarchaea group</taxon>
        <taxon>Methanomicrobia</taxon>
        <taxon>Methanomicrobiales</taxon>
        <taxon>Methanoregulaceae</taxon>
        <taxon>Methanosphaerula</taxon>
    </lineage>
</organism>
<evidence type="ECO:0000313" key="2">
    <source>
        <dbReference type="Proteomes" id="UP000002457"/>
    </source>
</evidence>
<dbReference type="GeneID" id="7270912"/>
<reference evidence="1 2" key="1">
    <citation type="journal article" date="2015" name="Genome Announc.">
        <title>Complete Genome Sequence of Methanosphaerula palustris E1-9CT, a Hydrogenotrophic Methanogen Isolated from a Minerotrophic Fen Peatland.</title>
        <authorList>
            <person name="Cadillo-Quiroz H."/>
            <person name="Browne P."/>
            <person name="Kyrpides N."/>
            <person name="Woyke T."/>
            <person name="Goodwin L."/>
            <person name="Detter C."/>
            <person name="Yavitt J.B."/>
            <person name="Zinder S.H."/>
        </authorList>
    </citation>
    <scope>NUCLEOTIDE SEQUENCE [LARGE SCALE GENOMIC DNA]</scope>
    <source>
        <strain evidence="2">ATCC BAA-1556 / DSM 19958 / E1-9c</strain>
    </source>
</reference>
<dbReference type="HOGENOM" id="CLU_181212_0_0_2"/>
<dbReference type="RefSeq" id="WP_012616854.1">
    <property type="nucleotide sequence ID" value="NC_011832.1"/>
</dbReference>
<dbReference type="OrthoDB" id="110874at2157"/>
<accession>B8GII4</accession>
<gene>
    <name evidence="1" type="ordered locus">Mpal_0142</name>
</gene>
<name>B8GII4_METPE</name>
<dbReference type="Proteomes" id="UP000002457">
    <property type="component" value="Chromosome"/>
</dbReference>
<protein>
    <submittedName>
        <fullName evidence="1">Uncharacterized protein</fullName>
    </submittedName>
</protein>
<keyword evidence="2" id="KW-1185">Reference proteome</keyword>
<dbReference type="EMBL" id="CP001338">
    <property type="protein sequence ID" value="ACL15535.1"/>
    <property type="molecule type" value="Genomic_DNA"/>
</dbReference>
<dbReference type="STRING" id="521011.Mpal_0142"/>
<dbReference type="KEGG" id="mpl:Mpal_0142"/>
<dbReference type="AlphaFoldDB" id="B8GII4"/>
<evidence type="ECO:0000313" key="1">
    <source>
        <dbReference type="EMBL" id="ACL15535.1"/>
    </source>
</evidence>